<name>A0A8R7NZ36_TRIUA</name>
<dbReference type="Proteomes" id="UP000015106">
    <property type="component" value="Chromosome 1"/>
</dbReference>
<feature type="region of interest" description="Disordered" evidence="1">
    <location>
        <begin position="26"/>
        <end position="48"/>
    </location>
</feature>
<reference evidence="2" key="2">
    <citation type="submission" date="2018-03" db="EMBL/GenBank/DDBJ databases">
        <title>The Triticum urartu genome reveals the dynamic nature of wheat genome evolution.</title>
        <authorList>
            <person name="Ling H."/>
            <person name="Ma B."/>
            <person name="Shi X."/>
            <person name="Liu H."/>
            <person name="Dong L."/>
            <person name="Sun H."/>
            <person name="Cao Y."/>
            <person name="Gao Q."/>
            <person name="Zheng S."/>
            <person name="Li Y."/>
            <person name="Yu Y."/>
            <person name="Du H."/>
            <person name="Qi M."/>
            <person name="Li Y."/>
            <person name="Yu H."/>
            <person name="Cui Y."/>
            <person name="Wang N."/>
            <person name="Chen C."/>
            <person name="Wu H."/>
            <person name="Zhao Y."/>
            <person name="Zhang J."/>
            <person name="Li Y."/>
            <person name="Zhou W."/>
            <person name="Zhang B."/>
            <person name="Hu W."/>
            <person name="Eijk M."/>
            <person name="Tang J."/>
            <person name="Witsenboer H."/>
            <person name="Zhao S."/>
            <person name="Li Z."/>
            <person name="Zhang A."/>
            <person name="Wang D."/>
            <person name="Liang C."/>
        </authorList>
    </citation>
    <scope>NUCLEOTIDE SEQUENCE [LARGE SCALE GENOMIC DNA]</scope>
    <source>
        <strain evidence="2">cv. G1812</strain>
    </source>
</reference>
<protein>
    <submittedName>
        <fullName evidence="2">Uncharacterized protein</fullName>
    </submittedName>
</protein>
<proteinExistence type="predicted"/>
<reference evidence="3" key="1">
    <citation type="journal article" date="2013" name="Nature">
        <title>Draft genome of the wheat A-genome progenitor Triticum urartu.</title>
        <authorList>
            <person name="Ling H.Q."/>
            <person name="Zhao S."/>
            <person name="Liu D."/>
            <person name="Wang J."/>
            <person name="Sun H."/>
            <person name="Zhang C."/>
            <person name="Fan H."/>
            <person name="Li D."/>
            <person name="Dong L."/>
            <person name="Tao Y."/>
            <person name="Gao C."/>
            <person name="Wu H."/>
            <person name="Li Y."/>
            <person name="Cui Y."/>
            <person name="Guo X."/>
            <person name="Zheng S."/>
            <person name="Wang B."/>
            <person name="Yu K."/>
            <person name="Liang Q."/>
            <person name="Yang W."/>
            <person name="Lou X."/>
            <person name="Chen J."/>
            <person name="Feng M."/>
            <person name="Jian J."/>
            <person name="Zhang X."/>
            <person name="Luo G."/>
            <person name="Jiang Y."/>
            <person name="Liu J."/>
            <person name="Wang Z."/>
            <person name="Sha Y."/>
            <person name="Zhang B."/>
            <person name="Wu H."/>
            <person name="Tang D."/>
            <person name="Shen Q."/>
            <person name="Xue P."/>
            <person name="Zou S."/>
            <person name="Wang X."/>
            <person name="Liu X."/>
            <person name="Wang F."/>
            <person name="Yang Y."/>
            <person name="An X."/>
            <person name="Dong Z."/>
            <person name="Zhang K."/>
            <person name="Zhang X."/>
            <person name="Luo M.C."/>
            <person name="Dvorak J."/>
            <person name="Tong Y."/>
            <person name="Wang J."/>
            <person name="Yang H."/>
            <person name="Li Z."/>
            <person name="Wang D."/>
            <person name="Zhang A."/>
            <person name="Wang J."/>
        </authorList>
    </citation>
    <scope>NUCLEOTIDE SEQUENCE</scope>
    <source>
        <strain evidence="3">cv. G1812</strain>
    </source>
</reference>
<evidence type="ECO:0000313" key="3">
    <source>
        <dbReference type="Proteomes" id="UP000015106"/>
    </source>
</evidence>
<dbReference type="EnsemblPlants" id="TuG1812G0100001080.01.T01">
    <property type="protein sequence ID" value="TuG1812G0100001080.01.T01.cds368154"/>
    <property type="gene ID" value="TuG1812G0100001080.01"/>
</dbReference>
<reference evidence="2" key="3">
    <citation type="submission" date="2022-06" db="UniProtKB">
        <authorList>
            <consortium name="EnsemblPlants"/>
        </authorList>
    </citation>
    <scope>IDENTIFICATION</scope>
</reference>
<dbReference type="AlphaFoldDB" id="A0A8R7NZ36"/>
<evidence type="ECO:0000256" key="1">
    <source>
        <dbReference type="SAM" id="MobiDB-lite"/>
    </source>
</evidence>
<sequence length="48" mass="5737">MTRPRAWRLYGSLYFMGHGRETRKVERPSVRLGRRPAHGRAQWVGSRR</sequence>
<dbReference type="Gramene" id="TuG1812G0100001080.01.T01">
    <property type="protein sequence ID" value="TuG1812G0100001080.01.T01.cds368154"/>
    <property type="gene ID" value="TuG1812G0100001080.01"/>
</dbReference>
<evidence type="ECO:0000313" key="2">
    <source>
        <dbReference type="EnsemblPlants" id="TuG1812G0100001080.01.T01.cds368154"/>
    </source>
</evidence>
<keyword evidence="3" id="KW-1185">Reference proteome</keyword>
<accession>A0A8R7NZ36</accession>
<organism evidence="2 3">
    <name type="scientific">Triticum urartu</name>
    <name type="common">Red wild einkorn</name>
    <name type="synonym">Crithodium urartu</name>
    <dbReference type="NCBI Taxonomy" id="4572"/>
    <lineage>
        <taxon>Eukaryota</taxon>
        <taxon>Viridiplantae</taxon>
        <taxon>Streptophyta</taxon>
        <taxon>Embryophyta</taxon>
        <taxon>Tracheophyta</taxon>
        <taxon>Spermatophyta</taxon>
        <taxon>Magnoliopsida</taxon>
        <taxon>Liliopsida</taxon>
        <taxon>Poales</taxon>
        <taxon>Poaceae</taxon>
        <taxon>BOP clade</taxon>
        <taxon>Pooideae</taxon>
        <taxon>Triticodae</taxon>
        <taxon>Triticeae</taxon>
        <taxon>Triticinae</taxon>
        <taxon>Triticum</taxon>
    </lineage>
</organism>